<protein>
    <submittedName>
        <fullName evidence="3">Endonuclease/exonuclease/phosphatase family protein</fullName>
    </submittedName>
</protein>
<dbReference type="PANTHER" id="PTHR12121:SF36">
    <property type="entry name" value="ENDONUCLEASE_EXONUCLEASE_PHOSPHATASE DOMAIN-CONTAINING PROTEIN"/>
    <property type="match status" value="1"/>
</dbReference>
<sequence length="318" mass="35823">MGGWLDDGGGWPASARAGGVSGVFGRILRRRWFWPVVAAGAVLLVSGFVLAKPKADSDGTVRVMTYNLRGVNDPPPKDWKTRLPLVRHLLDDHEPDLLGVQEARWYQVRDLARALPDYGWIGLGSQGGTRDQFLAIFYRKQRFEVLDFDHFWLSDTPSVIGSATWGNRYVRMVTWAKFRDRRTGKVLYQANTHLDNLSADSRVKSARLILERVRKFQAGAPVVLTGDFNSAAGTSPVYSLLTGPDAFRDTWTTARRHGPLYRTENHWRPPEPDGKRIDWILARGNVRTAWSEIDPYRLGGIYASDHDPVIAHLKFGGQ</sequence>
<organism evidence="3 4">
    <name type="scientific">Actinomadura darangshiensis</name>
    <dbReference type="NCBI Taxonomy" id="705336"/>
    <lineage>
        <taxon>Bacteria</taxon>
        <taxon>Bacillati</taxon>
        <taxon>Actinomycetota</taxon>
        <taxon>Actinomycetes</taxon>
        <taxon>Streptosporangiales</taxon>
        <taxon>Thermomonosporaceae</taxon>
        <taxon>Actinomadura</taxon>
    </lineage>
</organism>
<keyword evidence="1" id="KW-0472">Membrane</keyword>
<keyword evidence="3" id="KW-0255">Endonuclease</keyword>
<dbReference type="PANTHER" id="PTHR12121">
    <property type="entry name" value="CARBON CATABOLITE REPRESSOR PROTEIN 4"/>
    <property type="match status" value="1"/>
</dbReference>
<evidence type="ECO:0000259" key="2">
    <source>
        <dbReference type="Pfam" id="PF03372"/>
    </source>
</evidence>
<keyword evidence="3" id="KW-0540">Nuclease</keyword>
<evidence type="ECO:0000313" key="3">
    <source>
        <dbReference type="EMBL" id="TDD66938.1"/>
    </source>
</evidence>
<evidence type="ECO:0000313" key="4">
    <source>
        <dbReference type="Proteomes" id="UP000295578"/>
    </source>
</evidence>
<reference evidence="3 4" key="1">
    <citation type="submission" date="2019-03" db="EMBL/GenBank/DDBJ databases">
        <title>Draft genome sequences of novel Actinobacteria.</title>
        <authorList>
            <person name="Sahin N."/>
            <person name="Ay H."/>
            <person name="Saygin H."/>
        </authorList>
    </citation>
    <scope>NUCLEOTIDE SEQUENCE [LARGE SCALE GENOMIC DNA]</scope>
    <source>
        <strain evidence="3 4">DSM 45941</strain>
    </source>
</reference>
<feature type="domain" description="Endonuclease/exonuclease/phosphatase" evidence="2">
    <location>
        <begin position="64"/>
        <end position="306"/>
    </location>
</feature>
<dbReference type="OrthoDB" id="9793162at2"/>
<feature type="transmembrane region" description="Helical" evidence="1">
    <location>
        <begin position="32"/>
        <end position="51"/>
    </location>
</feature>
<gene>
    <name evidence="3" type="ORF">E1293_38580</name>
</gene>
<evidence type="ECO:0000256" key="1">
    <source>
        <dbReference type="SAM" id="Phobius"/>
    </source>
</evidence>
<keyword evidence="4" id="KW-1185">Reference proteome</keyword>
<keyword evidence="3" id="KW-0378">Hydrolase</keyword>
<name>A0A4R5A4L8_9ACTN</name>
<accession>A0A4R5A4L8</accession>
<dbReference type="InterPro" id="IPR050410">
    <property type="entry name" value="CCR4/nocturin_mRNA_transcr"/>
</dbReference>
<dbReference type="Pfam" id="PF03372">
    <property type="entry name" value="Exo_endo_phos"/>
    <property type="match status" value="1"/>
</dbReference>
<dbReference type="InterPro" id="IPR005135">
    <property type="entry name" value="Endo/exonuclease/phosphatase"/>
</dbReference>
<dbReference type="GO" id="GO:0004519">
    <property type="term" value="F:endonuclease activity"/>
    <property type="evidence" value="ECO:0007669"/>
    <property type="project" value="UniProtKB-KW"/>
</dbReference>
<dbReference type="InterPro" id="IPR036691">
    <property type="entry name" value="Endo/exonu/phosph_ase_sf"/>
</dbReference>
<keyword evidence="1" id="KW-0812">Transmembrane</keyword>
<dbReference type="EMBL" id="SMKY01000298">
    <property type="protein sequence ID" value="TDD66938.1"/>
    <property type="molecule type" value="Genomic_DNA"/>
</dbReference>
<dbReference type="AlphaFoldDB" id="A0A4R5A4L8"/>
<dbReference type="Gene3D" id="3.60.10.10">
    <property type="entry name" value="Endonuclease/exonuclease/phosphatase"/>
    <property type="match status" value="1"/>
</dbReference>
<proteinExistence type="predicted"/>
<keyword evidence="1" id="KW-1133">Transmembrane helix</keyword>
<dbReference type="GO" id="GO:0000175">
    <property type="term" value="F:3'-5'-RNA exonuclease activity"/>
    <property type="evidence" value="ECO:0007669"/>
    <property type="project" value="TreeGrafter"/>
</dbReference>
<dbReference type="SUPFAM" id="SSF56219">
    <property type="entry name" value="DNase I-like"/>
    <property type="match status" value="1"/>
</dbReference>
<dbReference type="Proteomes" id="UP000295578">
    <property type="component" value="Unassembled WGS sequence"/>
</dbReference>
<comment type="caution">
    <text evidence="3">The sequence shown here is derived from an EMBL/GenBank/DDBJ whole genome shotgun (WGS) entry which is preliminary data.</text>
</comment>
<dbReference type="CDD" id="cd09083">
    <property type="entry name" value="EEP-1"/>
    <property type="match status" value="1"/>
</dbReference>
<keyword evidence="3" id="KW-0269">Exonuclease</keyword>